<dbReference type="EMBL" id="CP065321">
    <property type="protein sequence ID" value="QQR28506.1"/>
    <property type="molecule type" value="Genomic_DNA"/>
</dbReference>
<protein>
    <submittedName>
        <fullName evidence="2">Uncharacterized protein</fullName>
    </submittedName>
</protein>
<evidence type="ECO:0000256" key="1">
    <source>
        <dbReference type="SAM" id="MobiDB-lite"/>
    </source>
</evidence>
<dbReference type="KEGG" id="amur:ADH66_00230"/>
<sequence length="159" mass="16351">MEGLEQQLSQILSDPDSMKQIQSMMSSLGLGQQAGGDTTGAQPAAAPLPPAPAPAPAPDLSALAGMLGALGGASPAPQAQSTALAGPDTIGMVAKLAPVLSQLNREDDSTRLLMALRPLLGEERRRKIDEAVKILQLMRLLPMLRDMGGLPGLMPGLGI</sequence>
<reference evidence="2 3" key="1">
    <citation type="submission" date="2020-11" db="EMBL/GenBank/DDBJ databases">
        <title>Closed and high quality bacterial genomes of the OMM12 community.</title>
        <authorList>
            <person name="Marbouty M."/>
            <person name="Lamy-Besnier Q."/>
            <person name="Debarbieux L."/>
            <person name="Koszul R."/>
        </authorList>
    </citation>
    <scope>NUCLEOTIDE SEQUENCE [LARGE SCALE GENOMIC DNA]</scope>
    <source>
        <strain evidence="2 3">KB18</strain>
    </source>
</reference>
<dbReference type="AlphaFoldDB" id="A0A1Z2XLA7"/>
<name>A0A1Z2XLA7_9FIRM</name>
<evidence type="ECO:0000313" key="3">
    <source>
        <dbReference type="Proteomes" id="UP000596035"/>
    </source>
</evidence>
<feature type="compositionally biased region" description="Pro residues" evidence="1">
    <location>
        <begin position="46"/>
        <end position="57"/>
    </location>
</feature>
<dbReference type="Proteomes" id="UP000596035">
    <property type="component" value="Chromosome"/>
</dbReference>
<accession>A0A1Z2XLA7</accession>
<proteinExistence type="predicted"/>
<dbReference type="RefSeq" id="WP_066537209.1">
    <property type="nucleotide sequence ID" value="NZ_CAQHGX010000004.1"/>
</dbReference>
<evidence type="ECO:0000313" key="2">
    <source>
        <dbReference type="EMBL" id="QQR28506.1"/>
    </source>
</evidence>
<gene>
    <name evidence="2" type="ORF">I5Q82_10225</name>
</gene>
<feature type="region of interest" description="Disordered" evidence="1">
    <location>
        <begin position="22"/>
        <end position="57"/>
    </location>
</feature>
<organism evidence="2 3">
    <name type="scientific">Acutalibacter muris</name>
    <dbReference type="NCBI Taxonomy" id="1796620"/>
    <lineage>
        <taxon>Bacteria</taxon>
        <taxon>Bacillati</taxon>
        <taxon>Bacillota</taxon>
        <taxon>Clostridia</taxon>
        <taxon>Eubacteriales</taxon>
        <taxon>Acutalibacteraceae</taxon>
        <taxon>Acutalibacter</taxon>
    </lineage>
</organism>